<evidence type="ECO:0008006" key="3">
    <source>
        <dbReference type="Google" id="ProtNLM"/>
    </source>
</evidence>
<dbReference type="OrthoDB" id="2332379at2759"/>
<evidence type="ECO:0000313" key="2">
    <source>
        <dbReference type="Proteomes" id="UP000193498"/>
    </source>
</evidence>
<dbReference type="PANTHER" id="PTHR28271:SF1">
    <property type="entry name" value="LARGE RIBOSOMAL SUBUNIT PROTEIN ML60"/>
    <property type="match status" value="1"/>
</dbReference>
<dbReference type="STRING" id="1314790.A0A1Y1Y9P5"/>
<dbReference type="GO" id="GO:0005762">
    <property type="term" value="C:mitochondrial large ribosomal subunit"/>
    <property type="evidence" value="ECO:0007669"/>
    <property type="project" value="TreeGrafter"/>
</dbReference>
<proteinExistence type="predicted"/>
<dbReference type="GO" id="GO:0003735">
    <property type="term" value="F:structural constituent of ribosome"/>
    <property type="evidence" value="ECO:0007669"/>
    <property type="project" value="TreeGrafter"/>
</dbReference>
<dbReference type="FunCoup" id="A0A1Y1Y9P5">
    <property type="interactions" value="51"/>
</dbReference>
<gene>
    <name evidence="1" type="ORF">K493DRAFT_337694</name>
</gene>
<evidence type="ECO:0000313" key="1">
    <source>
        <dbReference type="EMBL" id="ORX94712.1"/>
    </source>
</evidence>
<dbReference type="InterPro" id="IPR016340">
    <property type="entry name" value="Ribosomal_mL60"/>
</dbReference>
<reference evidence="1 2" key="1">
    <citation type="submission" date="2016-07" db="EMBL/GenBank/DDBJ databases">
        <title>Pervasive Adenine N6-methylation of Active Genes in Fungi.</title>
        <authorList>
            <consortium name="DOE Joint Genome Institute"/>
            <person name="Mondo S.J."/>
            <person name="Dannebaum R.O."/>
            <person name="Kuo R.C."/>
            <person name="Labutti K."/>
            <person name="Haridas S."/>
            <person name="Kuo A."/>
            <person name="Salamov A."/>
            <person name="Ahrendt S.R."/>
            <person name="Lipzen A."/>
            <person name="Sullivan W."/>
            <person name="Andreopoulos W.B."/>
            <person name="Clum A."/>
            <person name="Lindquist E."/>
            <person name="Daum C."/>
            <person name="Ramamoorthy G.K."/>
            <person name="Gryganskyi A."/>
            <person name="Culley D."/>
            <person name="Magnuson J.K."/>
            <person name="James T.Y."/>
            <person name="O'Malley M.A."/>
            <person name="Stajich J.E."/>
            <person name="Spatafora J.W."/>
            <person name="Visel A."/>
            <person name="Grigoriev I.V."/>
        </authorList>
    </citation>
    <scope>NUCLEOTIDE SEQUENCE [LARGE SCALE GENOMIC DNA]</scope>
    <source>
        <strain evidence="1 2">CBS 931.73</strain>
    </source>
</reference>
<dbReference type="EMBL" id="MCFE01000198">
    <property type="protein sequence ID" value="ORX94712.1"/>
    <property type="molecule type" value="Genomic_DNA"/>
</dbReference>
<protein>
    <recommendedName>
        <fullName evidence="3">54S ribosomal protein L31, mitochondrial</fullName>
    </recommendedName>
</protein>
<organism evidence="1 2">
    <name type="scientific">Basidiobolus meristosporus CBS 931.73</name>
    <dbReference type="NCBI Taxonomy" id="1314790"/>
    <lineage>
        <taxon>Eukaryota</taxon>
        <taxon>Fungi</taxon>
        <taxon>Fungi incertae sedis</taxon>
        <taxon>Zoopagomycota</taxon>
        <taxon>Entomophthoromycotina</taxon>
        <taxon>Basidiobolomycetes</taxon>
        <taxon>Basidiobolales</taxon>
        <taxon>Basidiobolaceae</taxon>
        <taxon>Basidiobolus</taxon>
    </lineage>
</organism>
<sequence length="107" mass="12329">MFGAFRSTFVAQGGLLWKVPFRLSKTRKANVRKRLRAVDDVIQAVSSSGIECKALETAQKLPRCTEMSKWQKYTVFSKKFPGHRKPVHKVQKFTKTPIPREYPEGFL</sequence>
<keyword evidence="2" id="KW-1185">Reference proteome</keyword>
<dbReference type="InParanoid" id="A0A1Y1Y9P5"/>
<dbReference type="AlphaFoldDB" id="A0A1Y1Y9P5"/>
<dbReference type="Pfam" id="PF09784">
    <property type="entry name" value="L31"/>
    <property type="match status" value="1"/>
</dbReference>
<name>A0A1Y1Y9P5_9FUNG</name>
<dbReference type="Proteomes" id="UP000193498">
    <property type="component" value="Unassembled WGS sequence"/>
</dbReference>
<accession>A0A1Y1Y9P5</accession>
<dbReference type="PANTHER" id="PTHR28271">
    <property type="entry name" value="54S RIBOSOMAL PROTEIN L31, MITOCHONDRIAL"/>
    <property type="match status" value="1"/>
</dbReference>
<comment type="caution">
    <text evidence="1">The sequence shown here is derived from an EMBL/GenBank/DDBJ whole genome shotgun (WGS) entry which is preliminary data.</text>
</comment>